<evidence type="ECO:0000313" key="1">
    <source>
        <dbReference type="EMBL" id="CAG8773484.1"/>
    </source>
</evidence>
<dbReference type="Proteomes" id="UP000789570">
    <property type="component" value="Unassembled WGS sequence"/>
</dbReference>
<protein>
    <submittedName>
        <fullName evidence="1">7679_t:CDS:1</fullName>
    </submittedName>
</protein>
<evidence type="ECO:0000313" key="2">
    <source>
        <dbReference type="Proteomes" id="UP000789570"/>
    </source>
</evidence>
<name>A0A9N9NXP0_9GLOM</name>
<sequence length="64" mass="7194">MGSRESGGQWVVRQWRAIGGRNGGGQWRAMGGSGKWWGKIFLTQVPNWVQPILLRVRLVISDCI</sequence>
<keyword evidence="2" id="KW-1185">Reference proteome</keyword>
<dbReference type="EMBL" id="CAJVPQ010028666">
    <property type="protein sequence ID" value="CAG8773484.1"/>
    <property type="molecule type" value="Genomic_DNA"/>
</dbReference>
<dbReference type="AlphaFoldDB" id="A0A9N9NXP0"/>
<organism evidence="1 2">
    <name type="scientific">Funneliformis caledonium</name>
    <dbReference type="NCBI Taxonomy" id="1117310"/>
    <lineage>
        <taxon>Eukaryota</taxon>
        <taxon>Fungi</taxon>
        <taxon>Fungi incertae sedis</taxon>
        <taxon>Mucoromycota</taxon>
        <taxon>Glomeromycotina</taxon>
        <taxon>Glomeromycetes</taxon>
        <taxon>Glomerales</taxon>
        <taxon>Glomeraceae</taxon>
        <taxon>Funneliformis</taxon>
    </lineage>
</organism>
<proteinExistence type="predicted"/>
<feature type="non-terminal residue" evidence="1">
    <location>
        <position position="64"/>
    </location>
</feature>
<gene>
    <name evidence="1" type="ORF">FCALED_LOCUS17683</name>
</gene>
<reference evidence="1" key="1">
    <citation type="submission" date="2021-06" db="EMBL/GenBank/DDBJ databases">
        <authorList>
            <person name="Kallberg Y."/>
            <person name="Tangrot J."/>
            <person name="Rosling A."/>
        </authorList>
    </citation>
    <scope>NUCLEOTIDE SEQUENCE</scope>
    <source>
        <strain evidence="1">UK204</strain>
    </source>
</reference>
<comment type="caution">
    <text evidence="1">The sequence shown here is derived from an EMBL/GenBank/DDBJ whole genome shotgun (WGS) entry which is preliminary data.</text>
</comment>
<accession>A0A9N9NXP0</accession>